<evidence type="ECO:0000256" key="1">
    <source>
        <dbReference type="ARBA" id="ARBA00022737"/>
    </source>
</evidence>
<dbReference type="SUPFAM" id="SSF48452">
    <property type="entry name" value="TPR-like"/>
    <property type="match status" value="2"/>
</dbReference>
<feature type="signal peptide" evidence="3">
    <location>
        <begin position="1"/>
        <end position="31"/>
    </location>
</feature>
<keyword evidence="3" id="KW-0732">Signal</keyword>
<dbReference type="Proteomes" id="UP000503162">
    <property type="component" value="Chromosome"/>
</dbReference>
<keyword evidence="5" id="KW-1185">Reference proteome</keyword>
<dbReference type="KEGG" id="hcz:G9Q37_11370"/>
<name>A0A6G8IHS4_9BURK</name>
<proteinExistence type="predicted"/>
<protein>
    <submittedName>
        <fullName evidence="4">Tetratricopeptide repeat protein</fullName>
    </submittedName>
</protein>
<evidence type="ECO:0000256" key="3">
    <source>
        <dbReference type="SAM" id="SignalP"/>
    </source>
</evidence>
<feature type="chain" id="PRO_5026208958" evidence="3">
    <location>
        <begin position="32"/>
        <end position="594"/>
    </location>
</feature>
<dbReference type="EMBL" id="CP049989">
    <property type="protein sequence ID" value="QIM52703.1"/>
    <property type="molecule type" value="Genomic_DNA"/>
</dbReference>
<dbReference type="PANTHER" id="PTHR44227:SF3">
    <property type="entry name" value="PROTEIN O-MANNOSYL-TRANSFERASE TMTC4"/>
    <property type="match status" value="1"/>
</dbReference>
<reference evidence="4 5" key="1">
    <citation type="submission" date="2020-03" db="EMBL/GenBank/DDBJ databases">
        <title>Hydrogenophaga sp. nov. isolated from cyanobacterial mat.</title>
        <authorList>
            <person name="Thorat V."/>
            <person name="Kirdat K."/>
            <person name="Tiwarekar B."/>
            <person name="Costa E.D."/>
            <person name="Yadav A."/>
        </authorList>
    </citation>
    <scope>NUCLEOTIDE SEQUENCE [LARGE SCALE GENOMIC DNA]</scope>
    <source>
        <strain evidence="4 5">BA0156</strain>
    </source>
</reference>
<dbReference type="AlphaFoldDB" id="A0A6G8IHS4"/>
<dbReference type="PANTHER" id="PTHR44227">
    <property type="match status" value="1"/>
</dbReference>
<dbReference type="RefSeq" id="WP_166227305.1">
    <property type="nucleotide sequence ID" value="NZ_CP049989.1"/>
</dbReference>
<sequence>MKALQRPRRARPSLLALALAAGLGLNQGAQAQAPAAAAAAAPAPAPANSALDAMLFYQLLLGELNVAGGDPGAGFSLILDAARRQKDPDLFKRAVNIALQGRSGESALAAARAWAQAIPGSNEADRYLLQILLALDRSAETATVLRSVLQSTPAEGRNEAINAIPQTYARASDKAQALAAVREALTPFLTQPAYGASAWTTIGRMERAQGRNAAAVDAARRGHAIEPASPYPALLALELLEDGQAEVEPVIRQQIDASRNATPRDFGVAVAYARVLLDLQRLRDARVQLERLTTRAPEQAEPWLLLGTLQVQDRAYDAATLSLQTFIGLVGASTDERTQRGLTQAYLLMAEIAEKREDFVAANAWIDRIDNPEDIMAAQLRRASVMARQGRMTEARQMLRALPERRPADARLKLIGEAQLLREFKDYKGSYEVYGEAFKRFPQEPELLYDQALMAERAGLNDEMERLLRQLIAVKPDHHHAYNALGYALADRNERLPEARQLIEKAVSLAPDDAYIQDSLGWVEFRLGNTERALGILRNAYTKRPDAEIAAHLGEVLWARGQREEALKVWREGLLLARDNETLQNTLRRLNVQP</sequence>
<evidence type="ECO:0000256" key="2">
    <source>
        <dbReference type="ARBA" id="ARBA00022803"/>
    </source>
</evidence>
<evidence type="ECO:0000313" key="4">
    <source>
        <dbReference type="EMBL" id="QIM52703.1"/>
    </source>
</evidence>
<dbReference type="Gene3D" id="1.25.40.10">
    <property type="entry name" value="Tetratricopeptide repeat domain"/>
    <property type="match status" value="3"/>
</dbReference>
<dbReference type="Pfam" id="PF13432">
    <property type="entry name" value="TPR_16"/>
    <property type="match status" value="3"/>
</dbReference>
<accession>A0A6G8IHS4</accession>
<gene>
    <name evidence="4" type="ORF">G9Q37_11370</name>
</gene>
<dbReference type="InterPro" id="IPR011990">
    <property type="entry name" value="TPR-like_helical_dom_sf"/>
</dbReference>
<dbReference type="InterPro" id="IPR019734">
    <property type="entry name" value="TPR_rpt"/>
</dbReference>
<dbReference type="SMART" id="SM00028">
    <property type="entry name" value="TPR"/>
    <property type="match status" value="4"/>
</dbReference>
<evidence type="ECO:0000313" key="5">
    <source>
        <dbReference type="Proteomes" id="UP000503162"/>
    </source>
</evidence>
<dbReference type="InterPro" id="IPR052346">
    <property type="entry name" value="O-mannosyl-transferase_TMTC"/>
</dbReference>
<keyword evidence="1" id="KW-0677">Repeat</keyword>
<organism evidence="4 5">
    <name type="scientific">Hydrogenophaga crocea</name>
    <dbReference type="NCBI Taxonomy" id="2716225"/>
    <lineage>
        <taxon>Bacteria</taxon>
        <taxon>Pseudomonadati</taxon>
        <taxon>Pseudomonadota</taxon>
        <taxon>Betaproteobacteria</taxon>
        <taxon>Burkholderiales</taxon>
        <taxon>Comamonadaceae</taxon>
        <taxon>Hydrogenophaga</taxon>
    </lineage>
</organism>
<keyword evidence="2" id="KW-0802">TPR repeat</keyword>